<evidence type="ECO:0008006" key="3">
    <source>
        <dbReference type="Google" id="ProtNLM"/>
    </source>
</evidence>
<evidence type="ECO:0000313" key="1">
    <source>
        <dbReference type="EMBL" id="ADE16249.1"/>
    </source>
</evidence>
<organism evidence="1 2">
    <name type="scientific">Nitrosococcus halophilus (strain Nc4)</name>
    <dbReference type="NCBI Taxonomy" id="472759"/>
    <lineage>
        <taxon>Bacteria</taxon>
        <taxon>Pseudomonadati</taxon>
        <taxon>Pseudomonadota</taxon>
        <taxon>Gammaproteobacteria</taxon>
        <taxon>Chromatiales</taxon>
        <taxon>Chromatiaceae</taxon>
        <taxon>Nitrosococcus</taxon>
    </lineage>
</organism>
<gene>
    <name evidence="1" type="ordered locus">Nhal_3198</name>
</gene>
<dbReference type="eggNOG" id="COG3916">
    <property type="taxonomic scope" value="Bacteria"/>
</dbReference>
<dbReference type="STRING" id="472759.Nhal_3198"/>
<dbReference type="RefSeq" id="WP_013034099.1">
    <property type="nucleotide sequence ID" value="NC_013960.1"/>
</dbReference>
<dbReference type="NCBIfam" id="TIGR03694">
    <property type="entry name" value="exosort_acyl"/>
    <property type="match status" value="1"/>
</dbReference>
<dbReference type="HOGENOM" id="CLU_072758_0_0_6"/>
<protein>
    <recommendedName>
        <fullName evidence="3">PEP-CTERM/exosortase system-associated acyltransferase</fullName>
    </recommendedName>
</protein>
<name>D5C002_NITHN</name>
<dbReference type="Pfam" id="PF13444">
    <property type="entry name" value="Acetyltransf_5"/>
    <property type="match status" value="1"/>
</dbReference>
<accession>D5C002</accession>
<dbReference type="OrthoDB" id="582214at2"/>
<dbReference type="KEGG" id="nhl:Nhal_3198"/>
<dbReference type="EMBL" id="CP001798">
    <property type="protein sequence ID" value="ADE16249.1"/>
    <property type="molecule type" value="Genomic_DNA"/>
</dbReference>
<sequence length="259" mass="30415">MSDLIAAFNKYFEVVPANTTELKNQFFHLRYQVYSQELQLPGFESWHYPDGREIDKYDKRSVYSLLRHRQSKSIVGGLRLVLCDPDDPFQPFPIEEHVGHYFDTRLVDSTQLPRRTTAEISRLVVARDFRCRGKEVLYAHGMDYSSFDDKSDNRRQFPHPVLGLLVALVQMSSQYGITHWYAIMEPVLNRLLRRFSFDLKPIGPAVDYYGIRQPYLNTIDNVLTRVFQKNQDIWDLVTDHGRIWPAPRQWAVKQLSTNS</sequence>
<dbReference type="Gene3D" id="3.40.630.30">
    <property type="match status" value="1"/>
</dbReference>
<proteinExistence type="predicted"/>
<evidence type="ECO:0000313" key="2">
    <source>
        <dbReference type="Proteomes" id="UP000001844"/>
    </source>
</evidence>
<dbReference type="InterPro" id="IPR016181">
    <property type="entry name" value="Acyl_CoA_acyltransferase"/>
</dbReference>
<dbReference type="Proteomes" id="UP000001844">
    <property type="component" value="Chromosome"/>
</dbReference>
<keyword evidence="2" id="KW-1185">Reference proteome</keyword>
<dbReference type="InterPro" id="IPR022484">
    <property type="entry name" value="PEP-CTERM/exosrtase_acylTfrase"/>
</dbReference>
<dbReference type="AlphaFoldDB" id="D5C002"/>
<reference evidence="2" key="1">
    <citation type="submission" date="2010-04" db="EMBL/GenBank/DDBJ databases">
        <title>Complete genome sequence of Nitrosococcus halophilus Nc4, a salt-adapted, aerobic obligate ammonia-oxidizing sulfur purple bacterium.</title>
        <authorList>
            <consortium name="US DOE Joint Genome Institute"/>
            <person name="Campbell M.A."/>
            <person name="Malfatti S.A."/>
            <person name="Chain P.S.G."/>
            <person name="Heidelberg J.F."/>
            <person name="Ward B.B."/>
            <person name="Klotz M.G."/>
        </authorList>
    </citation>
    <scope>NUCLEOTIDE SEQUENCE [LARGE SCALE GENOMIC DNA]</scope>
    <source>
        <strain evidence="2">Nc4</strain>
    </source>
</reference>
<dbReference type="SUPFAM" id="SSF55729">
    <property type="entry name" value="Acyl-CoA N-acyltransferases (Nat)"/>
    <property type="match status" value="1"/>
</dbReference>